<protein>
    <recommendedName>
        <fullName evidence="6">ADP-dependent (S)-NAD(P)H-hydrate dehydratase</fullName>
        <ecNumber evidence="6">4.2.1.136</ecNumber>
    </recommendedName>
    <alternativeName>
        <fullName evidence="6">ADP-dependent NAD(P)HX dehydratase</fullName>
    </alternativeName>
</protein>
<evidence type="ECO:0000313" key="9">
    <source>
        <dbReference type="Proteomes" id="UP000824014"/>
    </source>
</evidence>
<comment type="caution">
    <text evidence="8">The sequence shown here is derived from an EMBL/GenBank/DDBJ whole genome shotgun (WGS) entry which is preliminary data.</text>
</comment>
<dbReference type="InterPro" id="IPR029056">
    <property type="entry name" value="Ribokinase-like"/>
</dbReference>
<reference evidence="8" key="1">
    <citation type="journal article" date="2021" name="PeerJ">
        <title>Extensive microbial diversity within the chicken gut microbiome revealed by metagenomics and culture.</title>
        <authorList>
            <person name="Gilroy R."/>
            <person name="Ravi A."/>
            <person name="Getino M."/>
            <person name="Pursley I."/>
            <person name="Horton D.L."/>
            <person name="Alikhan N.F."/>
            <person name="Baker D."/>
            <person name="Gharbi K."/>
            <person name="Hall N."/>
            <person name="Watson M."/>
            <person name="Adriaenssens E.M."/>
            <person name="Foster-Nyarko E."/>
            <person name="Jarju S."/>
            <person name="Secka A."/>
            <person name="Antonio M."/>
            <person name="Oren A."/>
            <person name="Chaudhuri R.R."/>
            <person name="La Ragione R."/>
            <person name="Hildebrand F."/>
            <person name="Pallen M.J."/>
        </authorList>
    </citation>
    <scope>NUCLEOTIDE SEQUENCE</scope>
    <source>
        <strain evidence="8">ChiHjej11B10-19426</strain>
    </source>
</reference>
<keyword evidence="3 6" id="KW-0521">NADP</keyword>
<dbReference type="Pfam" id="PF01256">
    <property type="entry name" value="Carb_kinase"/>
    <property type="match status" value="1"/>
</dbReference>
<keyword evidence="4 6" id="KW-0520">NAD</keyword>
<dbReference type="GO" id="GO:0052855">
    <property type="term" value="F:ADP-dependent NAD(P)H-hydrate dehydratase activity"/>
    <property type="evidence" value="ECO:0007669"/>
    <property type="project" value="UniProtKB-UniRule"/>
</dbReference>
<keyword evidence="5 6" id="KW-0456">Lyase</keyword>
<comment type="catalytic activity">
    <reaction evidence="6">
        <text>(6S)-NADPHX + ADP = AMP + phosphate + NADPH + H(+)</text>
        <dbReference type="Rhea" id="RHEA:32235"/>
        <dbReference type="ChEBI" id="CHEBI:15378"/>
        <dbReference type="ChEBI" id="CHEBI:43474"/>
        <dbReference type="ChEBI" id="CHEBI:57783"/>
        <dbReference type="ChEBI" id="CHEBI:64076"/>
        <dbReference type="ChEBI" id="CHEBI:456215"/>
        <dbReference type="ChEBI" id="CHEBI:456216"/>
        <dbReference type="EC" id="4.2.1.136"/>
    </reaction>
</comment>
<evidence type="ECO:0000256" key="4">
    <source>
        <dbReference type="ARBA" id="ARBA00023027"/>
    </source>
</evidence>
<dbReference type="InterPro" id="IPR000631">
    <property type="entry name" value="CARKD"/>
</dbReference>
<dbReference type="GO" id="GO:0052856">
    <property type="term" value="F:NAD(P)HX epimerase activity"/>
    <property type="evidence" value="ECO:0007669"/>
    <property type="project" value="TreeGrafter"/>
</dbReference>
<dbReference type="PROSITE" id="PS51383">
    <property type="entry name" value="YJEF_C_3"/>
    <property type="match status" value="1"/>
</dbReference>
<feature type="binding site" evidence="6">
    <location>
        <begin position="216"/>
        <end position="220"/>
    </location>
    <ligand>
        <name>AMP</name>
        <dbReference type="ChEBI" id="CHEBI:456215"/>
    </ligand>
</feature>
<dbReference type="GO" id="GO:0046496">
    <property type="term" value="P:nicotinamide nucleotide metabolic process"/>
    <property type="evidence" value="ECO:0007669"/>
    <property type="project" value="UniProtKB-UniRule"/>
</dbReference>
<feature type="domain" description="YjeF C-terminal" evidence="7">
    <location>
        <begin position="29"/>
        <end position="305"/>
    </location>
</feature>
<dbReference type="EMBL" id="DXCC01000002">
    <property type="protein sequence ID" value="HIZ14354.1"/>
    <property type="molecule type" value="Genomic_DNA"/>
</dbReference>
<dbReference type="NCBIfam" id="TIGR00196">
    <property type="entry name" value="yjeF_cterm"/>
    <property type="match status" value="1"/>
</dbReference>
<dbReference type="CDD" id="cd01171">
    <property type="entry name" value="YXKO-related"/>
    <property type="match status" value="1"/>
</dbReference>
<name>A0A9D2IKK5_9BACT</name>
<comment type="similarity">
    <text evidence="6">Belongs to the NnrD/CARKD family.</text>
</comment>
<dbReference type="AlphaFoldDB" id="A0A9D2IKK5"/>
<organism evidence="8 9">
    <name type="scientific">Candidatus Tidjanibacter faecipullorum</name>
    <dbReference type="NCBI Taxonomy" id="2838766"/>
    <lineage>
        <taxon>Bacteria</taxon>
        <taxon>Pseudomonadati</taxon>
        <taxon>Bacteroidota</taxon>
        <taxon>Bacteroidia</taxon>
        <taxon>Bacteroidales</taxon>
        <taxon>Rikenellaceae</taxon>
        <taxon>Tidjanibacter</taxon>
    </lineage>
</organism>
<keyword evidence="1 6" id="KW-0547">Nucleotide-binding</keyword>
<dbReference type="SUPFAM" id="SSF53613">
    <property type="entry name" value="Ribokinase-like"/>
    <property type="match status" value="1"/>
</dbReference>
<feature type="binding site" evidence="6">
    <location>
        <position position="246"/>
    </location>
    <ligand>
        <name>(6S)-NADPHX</name>
        <dbReference type="ChEBI" id="CHEBI:64076"/>
    </ligand>
</feature>
<comment type="function">
    <text evidence="6">Catalyzes the dehydration of the S-form of NAD(P)HX at the expense of ADP, which is converted to AMP. Together with NAD(P)HX epimerase, which catalyzes the epimerization of the S- and R-forms, the enzyme allows the repair of both epimers of NAD(P)HX, a damaged form of NAD(P)H that is a result of enzymatic or heat-dependent hydration.</text>
</comment>
<feature type="binding site" evidence="6">
    <location>
        <position position="127"/>
    </location>
    <ligand>
        <name>(6S)-NADPHX</name>
        <dbReference type="ChEBI" id="CHEBI:64076"/>
    </ligand>
</feature>
<comment type="cofactor">
    <cofactor evidence="6">
        <name>Mg(2+)</name>
        <dbReference type="ChEBI" id="CHEBI:18420"/>
    </cofactor>
</comment>
<evidence type="ECO:0000256" key="6">
    <source>
        <dbReference type="HAMAP-Rule" id="MF_01965"/>
    </source>
</evidence>
<reference evidence="8" key="2">
    <citation type="submission" date="2021-04" db="EMBL/GenBank/DDBJ databases">
        <authorList>
            <person name="Gilroy R."/>
        </authorList>
    </citation>
    <scope>NUCLEOTIDE SEQUENCE</scope>
    <source>
        <strain evidence="8">ChiHjej11B10-19426</strain>
    </source>
</reference>
<comment type="catalytic activity">
    <reaction evidence="6">
        <text>(6S)-NADHX + ADP = AMP + phosphate + NADH + H(+)</text>
        <dbReference type="Rhea" id="RHEA:32223"/>
        <dbReference type="ChEBI" id="CHEBI:15378"/>
        <dbReference type="ChEBI" id="CHEBI:43474"/>
        <dbReference type="ChEBI" id="CHEBI:57945"/>
        <dbReference type="ChEBI" id="CHEBI:64074"/>
        <dbReference type="ChEBI" id="CHEBI:456215"/>
        <dbReference type="ChEBI" id="CHEBI:456216"/>
        <dbReference type="EC" id="4.2.1.136"/>
    </reaction>
</comment>
<dbReference type="HAMAP" id="MF_01965">
    <property type="entry name" value="NADHX_dehydratase"/>
    <property type="match status" value="1"/>
</dbReference>
<evidence type="ECO:0000256" key="3">
    <source>
        <dbReference type="ARBA" id="ARBA00022857"/>
    </source>
</evidence>
<proteinExistence type="inferred from homology"/>
<keyword evidence="2 6" id="KW-0067">ATP-binding</keyword>
<dbReference type="PANTHER" id="PTHR12592">
    <property type="entry name" value="ATP-DEPENDENT (S)-NAD(P)H-HYDRATE DEHYDRATASE FAMILY MEMBER"/>
    <property type="match status" value="1"/>
</dbReference>
<sequence length="306" mass="31987">MTPDDIQFLPPGVSEAFADASGLGFGYVTDDYLRTLILPRREDAHKGTYGHALLVCGSEGMVGAAVLATGAALRSGCGLVTVHLPVTERVPVQTNFPSALFSLDPAPCFSQLPADMSRYTAVGAGCGLGRDPRTGAALDALIDHCREASVPLVLDADALNWLATHPDRLDRLPAGTILTPHAGELRRLVGEWSDEEEKFRRIAALAARIGGIVVSKGPNTAICDAGRSIVCNSTGNDGMAKGGSGDILTGLLTGLLARGYTPRNAAVVGVFLHGAAGDKAAEYFGREAMNSSDLIDFLAEAWKDAE</sequence>
<evidence type="ECO:0000259" key="7">
    <source>
        <dbReference type="PROSITE" id="PS51383"/>
    </source>
</evidence>
<dbReference type="Proteomes" id="UP000824014">
    <property type="component" value="Unassembled WGS sequence"/>
</dbReference>
<evidence type="ECO:0000313" key="8">
    <source>
        <dbReference type="EMBL" id="HIZ14354.1"/>
    </source>
</evidence>
<dbReference type="GO" id="GO:0110051">
    <property type="term" value="P:metabolite repair"/>
    <property type="evidence" value="ECO:0007669"/>
    <property type="project" value="TreeGrafter"/>
</dbReference>
<comment type="subunit">
    <text evidence="6">Homotetramer.</text>
</comment>
<dbReference type="Gene3D" id="3.40.1190.20">
    <property type="match status" value="1"/>
</dbReference>
<evidence type="ECO:0000256" key="2">
    <source>
        <dbReference type="ARBA" id="ARBA00022840"/>
    </source>
</evidence>
<evidence type="ECO:0000256" key="5">
    <source>
        <dbReference type="ARBA" id="ARBA00023239"/>
    </source>
</evidence>
<feature type="binding site" evidence="6">
    <location>
        <position position="181"/>
    </location>
    <ligand>
        <name>(6S)-NADPHX</name>
        <dbReference type="ChEBI" id="CHEBI:64076"/>
    </ligand>
</feature>
<feature type="binding site" evidence="6">
    <location>
        <position position="245"/>
    </location>
    <ligand>
        <name>AMP</name>
        <dbReference type="ChEBI" id="CHEBI:456215"/>
    </ligand>
</feature>
<gene>
    <name evidence="6" type="primary">nnrD</name>
    <name evidence="8" type="ORF">H9816_00320</name>
</gene>
<dbReference type="EC" id="4.2.1.136" evidence="6"/>
<feature type="binding site" evidence="6">
    <location>
        <position position="64"/>
    </location>
    <ligand>
        <name>(6S)-NADPHX</name>
        <dbReference type="ChEBI" id="CHEBI:64076"/>
    </ligand>
</feature>
<evidence type="ECO:0000256" key="1">
    <source>
        <dbReference type="ARBA" id="ARBA00022741"/>
    </source>
</evidence>
<accession>A0A9D2IKK5</accession>
<dbReference type="PANTHER" id="PTHR12592:SF0">
    <property type="entry name" value="ATP-DEPENDENT (S)-NAD(P)H-HYDRATE DEHYDRATASE"/>
    <property type="match status" value="1"/>
</dbReference>
<dbReference type="GO" id="GO:0005524">
    <property type="term" value="F:ATP binding"/>
    <property type="evidence" value="ECO:0007669"/>
    <property type="project" value="UniProtKB-KW"/>
</dbReference>